<dbReference type="Gene3D" id="1.10.10.10">
    <property type="entry name" value="Winged helix-like DNA-binding domain superfamily/Winged helix DNA-binding domain"/>
    <property type="match status" value="1"/>
</dbReference>
<organism evidence="3 4">
    <name type="scientific">Halobacterium litoreum</name>
    <dbReference type="NCBI Taxonomy" id="2039234"/>
    <lineage>
        <taxon>Archaea</taxon>
        <taxon>Methanobacteriati</taxon>
        <taxon>Methanobacteriota</taxon>
        <taxon>Stenosarchaea group</taxon>
        <taxon>Halobacteria</taxon>
        <taxon>Halobacteriales</taxon>
        <taxon>Halobacteriaceae</taxon>
        <taxon>Halobacterium</taxon>
    </lineage>
</organism>
<feature type="domain" description="DUF7344" evidence="2">
    <location>
        <begin position="31"/>
        <end position="102"/>
    </location>
</feature>
<evidence type="ECO:0000313" key="3">
    <source>
        <dbReference type="EMBL" id="MFC3477971.1"/>
    </source>
</evidence>
<dbReference type="EMBL" id="JBHRWN010000002">
    <property type="protein sequence ID" value="MFC3477971.1"/>
    <property type="molecule type" value="Genomic_DNA"/>
</dbReference>
<gene>
    <name evidence="3" type="ORF">ACFOKC_09545</name>
</gene>
<dbReference type="RefSeq" id="WP_232570911.1">
    <property type="nucleotide sequence ID" value="NZ_CP089466.1"/>
</dbReference>
<dbReference type="InterPro" id="IPR055768">
    <property type="entry name" value="DUF7344"/>
</dbReference>
<proteinExistence type="predicted"/>
<evidence type="ECO:0000259" key="2">
    <source>
        <dbReference type="Pfam" id="PF24035"/>
    </source>
</evidence>
<protein>
    <recommendedName>
        <fullName evidence="2">DUF7344 domain-containing protein</fullName>
    </recommendedName>
</protein>
<dbReference type="InterPro" id="IPR036388">
    <property type="entry name" value="WH-like_DNA-bd_sf"/>
</dbReference>
<feature type="region of interest" description="Disordered" evidence="1">
    <location>
        <begin position="1"/>
        <end position="26"/>
    </location>
</feature>
<accession>A0ABD5NFJ5</accession>
<dbReference type="AlphaFoldDB" id="A0ABD5NFJ5"/>
<evidence type="ECO:0000313" key="4">
    <source>
        <dbReference type="Proteomes" id="UP001595660"/>
    </source>
</evidence>
<name>A0ABD5NFJ5_9EURY</name>
<sequence>MVNRDDTPAQSEAGPPRSDAAVDGPDPDDLFVALADATRRRVLWYLRAEDEVAVDDLVDVLAGWQLADTDVVDAADRERIAVSLHHVHLPRLANAGLVEWDAGNVSLADVPAGASELIRDAYEYDRAVAGVE</sequence>
<dbReference type="SUPFAM" id="SSF46785">
    <property type="entry name" value="Winged helix' DNA-binding domain"/>
    <property type="match status" value="1"/>
</dbReference>
<dbReference type="GeneID" id="69119036"/>
<comment type="caution">
    <text evidence="3">The sequence shown here is derived from an EMBL/GenBank/DDBJ whole genome shotgun (WGS) entry which is preliminary data.</text>
</comment>
<keyword evidence="4" id="KW-1185">Reference proteome</keyword>
<reference evidence="3 4" key="1">
    <citation type="journal article" date="2019" name="Int. J. Syst. Evol. Microbiol.">
        <title>The Global Catalogue of Microorganisms (GCM) 10K type strain sequencing project: providing services to taxonomists for standard genome sequencing and annotation.</title>
        <authorList>
            <consortium name="The Broad Institute Genomics Platform"/>
            <consortium name="The Broad Institute Genome Sequencing Center for Infectious Disease"/>
            <person name="Wu L."/>
            <person name="Ma J."/>
        </authorList>
    </citation>
    <scope>NUCLEOTIDE SEQUENCE [LARGE SCALE GENOMIC DNA]</scope>
    <source>
        <strain evidence="3 4">CGMCC 1.12562</strain>
    </source>
</reference>
<evidence type="ECO:0000256" key="1">
    <source>
        <dbReference type="SAM" id="MobiDB-lite"/>
    </source>
</evidence>
<dbReference type="InterPro" id="IPR036390">
    <property type="entry name" value="WH_DNA-bd_sf"/>
</dbReference>
<dbReference type="Pfam" id="PF24035">
    <property type="entry name" value="DUF7344"/>
    <property type="match status" value="1"/>
</dbReference>
<dbReference type="Proteomes" id="UP001595660">
    <property type="component" value="Unassembled WGS sequence"/>
</dbReference>